<accession>A0A3S2UZ08</accession>
<comment type="caution">
    <text evidence="2">The sequence shown here is derived from an EMBL/GenBank/DDBJ whole genome shotgun (WGS) entry which is preliminary data.</text>
</comment>
<evidence type="ECO:0000313" key="2">
    <source>
        <dbReference type="EMBL" id="RVT88716.1"/>
    </source>
</evidence>
<evidence type="ECO:0000313" key="3">
    <source>
        <dbReference type="Proteomes" id="UP000288587"/>
    </source>
</evidence>
<sequence>MTPPRRHFLQQALAASSLLPGLLHAQARAPLPPVTVWKDPSCGCCKDWIVHMEAAGFAVKALDESPNAARARLKVPRALGSCHTAEVGGYAIEGHVPAADVKRLLRERPTQAIGLTVPGMVVGSPGMDGPVYQGRQQPYEVLLITADGRTRVFAKYG</sequence>
<dbReference type="RefSeq" id="WP_127682169.1">
    <property type="nucleotide sequence ID" value="NZ_SACM01000001.1"/>
</dbReference>
<dbReference type="EMBL" id="SACM01000001">
    <property type="protein sequence ID" value="RVT88716.1"/>
    <property type="molecule type" value="Genomic_DNA"/>
</dbReference>
<proteinExistence type="predicted"/>
<dbReference type="PROSITE" id="PS51318">
    <property type="entry name" value="TAT"/>
    <property type="match status" value="1"/>
</dbReference>
<keyword evidence="1" id="KW-0732">Signal</keyword>
<reference evidence="2 3" key="1">
    <citation type="submission" date="2019-01" db="EMBL/GenBank/DDBJ databases">
        <authorList>
            <person name="Chen W.-M."/>
        </authorList>
    </citation>
    <scope>NUCLEOTIDE SEQUENCE [LARGE SCALE GENOMIC DNA]</scope>
    <source>
        <strain evidence="2 3">CCP-18</strain>
    </source>
</reference>
<dbReference type="InterPro" id="IPR006311">
    <property type="entry name" value="TAT_signal"/>
</dbReference>
<dbReference type="InterPro" id="IPR007332">
    <property type="entry name" value="DUF411"/>
</dbReference>
<protein>
    <submittedName>
        <fullName evidence="2">DUF411 domain-containing protein</fullName>
    </submittedName>
</protein>
<organism evidence="2 3">
    <name type="scientific">Inhella crocodyli</name>
    <dbReference type="NCBI Taxonomy" id="2499851"/>
    <lineage>
        <taxon>Bacteria</taxon>
        <taxon>Pseudomonadati</taxon>
        <taxon>Pseudomonadota</taxon>
        <taxon>Betaproteobacteria</taxon>
        <taxon>Burkholderiales</taxon>
        <taxon>Sphaerotilaceae</taxon>
        <taxon>Inhella</taxon>
    </lineage>
</organism>
<feature type="signal peptide" evidence="1">
    <location>
        <begin position="1"/>
        <end position="25"/>
    </location>
</feature>
<name>A0A3S2UZ08_9BURK</name>
<keyword evidence="3" id="KW-1185">Reference proteome</keyword>
<feature type="chain" id="PRO_5018599583" evidence="1">
    <location>
        <begin position="26"/>
        <end position="157"/>
    </location>
</feature>
<dbReference type="Proteomes" id="UP000288587">
    <property type="component" value="Unassembled WGS sequence"/>
</dbReference>
<dbReference type="OrthoDB" id="14727at2"/>
<evidence type="ECO:0000256" key="1">
    <source>
        <dbReference type="SAM" id="SignalP"/>
    </source>
</evidence>
<dbReference type="Pfam" id="PF04214">
    <property type="entry name" value="DUF411"/>
    <property type="match status" value="1"/>
</dbReference>
<gene>
    <name evidence="2" type="ORF">EOD73_07045</name>
</gene>
<dbReference type="AlphaFoldDB" id="A0A3S2UZ08"/>